<feature type="domain" description="Fe/B12 periplasmic-binding" evidence="8">
    <location>
        <begin position="42"/>
        <end position="314"/>
    </location>
</feature>
<evidence type="ECO:0000256" key="6">
    <source>
        <dbReference type="SAM" id="MobiDB-lite"/>
    </source>
</evidence>
<accession>A0ABU1D8G1</accession>
<feature type="chain" id="PRO_5046431905" evidence="7">
    <location>
        <begin position="25"/>
        <end position="314"/>
    </location>
</feature>
<dbReference type="SUPFAM" id="SSF53807">
    <property type="entry name" value="Helical backbone' metal receptor"/>
    <property type="match status" value="1"/>
</dbReference>
<evidence type="ECO:0000256" key="4">
    <source>
        <dbReference type="ARBA" id="ARBA00022496"/>
    </source>
</evidence>
<dbReference type="Pfam" id="PF01497">
    <property type="entry name" value="Peripla_BP_2"/>
    <property type="match status" value="1"/>
</dbReference>
<organism evidence="9 10">
    <name type="scientific">Yanghanlia caeni</name>
    <dbReference type="NCBI Taxonomy" id="3064283"/>
    <lineage>
        <taxon>Bacteria</taxon>
        <taxon>Pseudomonadati</taxon>
        <taxon>Pseudomonadota</taxon>
        <taxon>Betaproteobacteria</taxon>
        <taxon>Burkholderiales</taxon>
        <taxon>Alcaligenaceae</taxon>
        <taxon>Yanghanlia</taxon>
    </lineage>
</organism>
<name>A0ABU1D8G1_9BURK</name>
<keyword evidence="4" id="KW-0408">Iron</keyword>
<dbReference type="Proteomes" id="UP001232156">
    <property type="component" value="Unassembled WGS sequence"/>
</dbReference>
<dbReference type="Gene3D" id="3.40.50.1980">
    <property type="entry name" value="Nitrogenase molybdenum iron protein domain"/>
    <property type="match status" value="2"/>
</dbReference>
<dbReference type="RefSeq" id="WP_347287370.1">
    <property type="nucleotide sequence ID" value="NZ_JAUZQE010000031.1"/>
</dbReference>
<evidence type="ECO:0000256" key="5">
    <source>
        <dbReference type="ARBA" id="ARBA00022729"/>
    </source>
</evidence>
<dbReference type="InterPro" id="IPR002491">
    <property type="entry name" value="ABC_transptr_periplasmic_BD"/>
</dbReference>
<feature type="region of interest" description="Disordered" evidence="6">
    <location>
        <begin position="208"/>
        <end position="229"/>
    </location>
</feature>
<keyword evidence="4" id="KW-0410">Iron transport</keyword>
<comment type="similarity">
    <text evidence="2">Belongs to the bacterial solute-binding protein 8 family.</text>
</comment>
<feature type="signal peptide" evidence="7">
    <location>
        <begin position="1"/>
        <end position="24"/>
    </location>
</feature>
<keyword evidence="10" id="KW-1185">Reference proteome</keyword>
<dbReference type="PROSITE" id="PS50983">
    <property type="entry name" value="FE_B12_PBP"/>
    <property type="match status" value="1"/>
</dbReference>
<reference evidence="9 10" key="1">
    <citation type="submission" date="2023-08" db="EMBL/GenBank/DDBJ databases">
        <title>Alcaligenaceae gen. nov., a novel taxon isolated from the sludge of Yixing Pesticide Factory.</title>
        <authorList>
            <person name="Ruan L."/>
        </authorList>
    </citation>
    <scope>NUCLEOTIDE SEQUENCE [LARGE SCALE GENOMIC DNA]</scope>
    <source>
        <strain evidence="9 10">LG-2</strain>
    </source>
</reference>
<gene>
    <name evidence="9" type="ORF">Q8947_11785</name>
</gene>
<comment type="subcellular location">
    <subcellularLocation>
        <location evidence="1">Cell envelope</location>
    </subcellularLocation>
</comment>
<sequence length="314" mass="33631">MNVTFPRAFVAAALLALPLLPAQAFELTHSKGVLSLDAPPQRVVSFDLATLDTLAVLDVPVAGVPRSTYKGHMARYQTVPVVGTLFEPDYDALHEVKPDLIVSGRRSMPAVPELQKRAPTIDFAPDPLAFLDSFRNTNRALGEAFGKQAQAEAALAAIDRNIRALHAVNAGRSAAMLFTVKDTIIAHAPGDRYGYVHELAGLKSVLPAADPNAPVPPRPEPGSPEAKAAAEKRAKTLSDIAAAEPDWLIVLDRSAINGAERTAANTLAKHPQLSQTRAFKEGRVHYVDPDAWYLIGGGLNTMLNITESMLAAMK</sequence>
<comment type="caution">
    <text evidence="9">The sequence shown here is derived from an EMBL/GenBank/DDBJ whole genome shotgun (WGS) entry which is preliminary data.</text>
</comment>
<evidence type="ECO:0000313" key="9">
    <source>
        <dbReference type="EMBL" id="MDR4126660.1"/>
    </source>
</evidence>
<evidence type="ECO:0000256" key="3">
    <source>
        <dbReference type="ARBA" id="ARBA00022448"/>
    </source>
</evidence>
<dbReference type="PANTHER" id="PTHR30532">
    <property type="entry name" value="IRON III DICITRATE-BINDING PERIPLASMIC PROTEIN"/>
    <property type="match status" value="1"/>
</dbReference>
<dbReference type="InterPro" id="IPR051313">
    <property type="entry name" value="Bact_iron-sidero_bind"/>
</dbReference>
<evidence type="ECO:0000313" key="10">
    <source>
        <dbReference type="Proteomes" id="UP001232156"/>
    </source>
</evidence>
<evidence type="ECO:0000256" key="2">
    <source>
        <dbReference type="ARBA" id="ARBA00008814"/>
    </source>
</evidence>
<keyword evidence="4" id="KW-0406">Ion transport</keyword>
<keyword evidence="3" id="KW-0813">Transport</keyword>
<protein>
    <submittedName>
        <fullName evidence="9">ABC transporter substrate-binding protein</fullName>
    </submittedName>
</protein>
<proteinExistence type="inferred from homology"/>
<evidence type="ECO:0000256" key="7">
    <source>
        <dbReference type="SAM" id="SignalP"/>
    </source>
</evidence>
<dbReference type="EMBL" id="JAUZQE010000031">
    <property type="protein sequence ID" value="MDR4126660.1"/>
    <property type="molecule type" value="Genomic_DNA"/>
</dbReference>
<keyword evidence="5 7" id="KW-0732">Signal</keyword>
<evidence type="ECO:0000259" key="8">
    <source>
        <dbReference type="PROSITE" id="PS50983"/>
    </source>
</evidence>
<feature type="compositionally biased region" description="Pro residues" evidence="6">
    <location>
        <begin position="213"/>
        <end position="222"/>
    </location>
</feature>
<dbReference type="PANTHER" id="PTHR30532:SF28">
    <property type="entry name" value="PETROBACTIN-BINDING PROTEIN YCLQ"/>
    <property type="match status" value="1"/>
</dbReference>
<evidence type="ECO:0000256" key="1">
    <source>
        <dbReference type="ARBA" id="ARBA00004196"/>
    </source>
</evidence>